<dbReference type="RefSeq" id="WP_074845419.1">
    <property type="nucleotide sequence ID" value="NZ_CP173614.1"/>
</dbReference>
<dbReference type="InterPro" id="IPR014710">
    <property type="entry name" value="RmlC-like_jellyroll"/>
</dbReference>
<dbReference type="SUPFAM" id="SSF51182">
    <property type="entry name" value="RmlC-like cupins"/>
    <property type="match status" value="1"/>
</dbReference>
<proteinExistence type="predicted"/>
<evidence type="ECO:0008006" key="3">
    <source>
        <dbReference type="Google" id="ProtNLM"/>
    </source>
</evidence>
<keyword evidence="2" id="KW-1185">Reference proteome</keyword>
<organism evidence="1 2">
    <name type="scientific">Pseudomonas petroselini</name>
    <dbReference type="NCBI Taxonomy" id="2899822"/>
    <lineage>
        <taxon>Bacteria</taxon>
        <taxon>Pseudomonadati</taxon>
        <taxon>Pseudomonadota</taxon>
        <taxon>Gammaproteobacteria</taxon>
        <taxon>Pseudomonadales</taxon>
        <taxon>Pseudomonadaceae</taxon>
        <taxon>Pseudomonas</taxon>
    </lineage>
</organism>
<reference evidence="1 2" key="2">
    <citation type="journal article" date="2023" name="Plant Pathol.">
        <title>Dismantling and reorganizing Pseudomonas marginalis sensu#lato.</title>
        <authorList>
            <person name="Sawada H."/>
            <person name="Fujikawa T."/>
            <person name="Satou M."/>
        </authorList>
    </citation>
    <scope>NUCLEOTIDE SEQUENCE [LARGE SCALE GENOMIC DNA]</scope>
    <source>
        <strain evidence="1 2">MAFF 311096</strain>
    </source>
</reference>
<accession>A0ABS8QPC4</accession>
<dbReference type="Gene3D" id="2.60.120.10">
    <property type="entry name" value="Jelly Rolls"/>
    <property type="match status" value="1"/>
</dbReference>
<dbReference type="EMBL" id="JAJOZI010000009">
    <property type="protein sequence ID" value="MCD7037253.1"/>
    <property type="molecule type" value="Genomic_DNA"/>
</dbReference>
<comment type="caution">
    <text evidence="1">The sequence shown here is derived from an EMBL/GenBank/DDBJ whole genome shotgun (WGS) entry which is preliminary data.</text>
</comment>
<evidence type="ECO:0000313" key="2">
    <source>
        <dbReference type="Proteomes" id="UP001154922"/>
    </source>
</evidence>
<gene>
    <name evidence="1" type="ORF">LRQ20_02665</name>
</gene>
<dbReference type="Proteomes" id="UP001154922">
    <property type="component" value="Unassembled WGS sequence"/>
</dbReference>
<protein>
    <recommendedName>
        <fullName evidence="3">5-deoxy-glucuronate isomerase</fullName>
    </recommendedName>
</protein>
<reference evidence="1 2" key="1">
    <citation type="journal article" date="2022" name="Int. J. Syst. Evol. Microbiol.">
        <title>Pseudomonas petroselini sp. nov., a pathogen causing bacterial rot of parsley in Japan.</title>
        <authorList>
            <person name="Sawada H."/>
            <person name="Fujikawa T."/>
            <person name="Osada S."/>
            <person name="Satou M."/>
        </authorList>
    </citation>
    <scope>NUCLEOTIDE SEQUENCE [LARGE SCALE GENOMIC DNA]</scope>
    <source>
        <strain evidence="1 2">MAFF 311096</strain>
    </source>
</reference>
<evidence type="ECO:0000313" key="1">
    <source>
        <dbReference type="EMBL" id="MCD7037253.1"/>
    </source>
</evidence>
<name>A0ABS8QPC4_9PSED</name>
<dbReference type="InterPro" id="IPR011051">
    <property type="entry name" value="RmlC_Cupin_sf"/>
</dbReference>
<sequence length="303" mass="33506">MSQSNDPRASLAAYGQSQAAESYPAQYARFYATPPSVSDDRVEIWYARGQNFAVGHVVAKPGAVIQRSDQVDEYAILALDPNVSFVVTWEGIQTQVRGGSIAFIPAGSSSIRLEGGGSLTMMITTRNQDVCDLCENSEAYKTQHANIPRFEEWPQPPTGLKVRQYSLDVADDPGRFGRIWRCSTFMINVLPAQIGPRDTAKLSPHHHDDFEQGSLALEGSFTHHVRWPWNSDLSTWRADDHELCASPSLAVIPPPAIHTSRGMDEGTNQLIDIFSPPRVDFSLKEGWVLNADEYPLPAKITPV</sequence>